<feature type="binding site" description="covalent" evidence="8">
    <location>
        <position position="134"/>
    </location>
    <ligand>
        <name>heme c</name>
        <dbReference type="ChEBI" id="CHEBI:61717"/>
        <label>2</label>
    </ligand>
</feature>
<evidence type="ECO:0000256" key="10">
    <source>
        <dbReference type="SAM" id="SignalP"/>
    </source>
</evidence>
<dbReference type="GO" id="GO:0009055">
    <property type="term" value="F:electron transfer activity"/>
    <property type="evidence" value="ECO:0007669"/>
    <property type="project" value="InterPro"/>
</dbReference>
<feature type="binding site" description="covalent" evidence="8">
    <location>
        <position position="131"/>
    </location>
    <ligand>
        <name>heme c</name>
        <dbReference type="ChEBI" id="CHEBI:61717"/>
        <label>2</label>
    </ligand>
</feature>
<dbReference type="Proteomes" id="UP001359886">
    <property type="component" value="Unassembled WGS sequence"/>
</dbReference>
<keyword evidence="13" id="KW-1185">Reference proteome</keyword>
<dbReference type="PROSITE" id="PS51007">
    <property type="entry name" value="CYTC"/>
    <property type="match status" value="2"/>
</dbReference>
<dbReference type="AlphaFoldDB" id="A0AAW9RH67"/>
<dbReference type="SUPFAM" id="SSF46626">
    <property type="entry name" value="Cytochrome c"/>
    <property type="match status" value="2"/>
</dbReference>
<comment type="subcellular location">
    <subcellularLocation>
        <location evidence="1">Periplasm</location>
    </subcellularLocation>
</comment>
<name>A0AAW9RH67_9GAMM</name>
<gene>
    <name evidence="12" type="ORF">V3330_18005</name>
</gene>
<feature type="domain" description="Cytochrome c" evidence="11">
    <location>
        <begin position="110"/>
        <end position="204"/>
    </location>
</feature>
<evidence type="ECO:0000256" key="9">
    <source>
        <dbReference type="PIRSR" id="PIRSR000005-2"/>
    </source>
</evidence>
<keyword evidence="3 8" id="KW-0349">Heme</keyword>
<keyword evidence="6" id="KW-0249">Electron transport</keyword>
<feature type="binding site" description="covalent" evidence="8">
    <location>
        <position position="38"/>
    </location>
    <ligand>
        <name>heme c</name>
        <dbReference type="ChEBI" id="CHEBI:61717"/>
        <label>1</label>
    </ligand>
</feature>
<accession>A0AAW9RH67</accession>
<keyword evidence="10" id="KW-0732">Signal</keyword>
<evidence type="ECO:0000256" key="5">
    <source>
        <dbReference type="ARBA" id="ARBA00022764"/>
    </source>
</evidence>
<dbReference type="Gene3D" id="1.10.760.10">
    <property type="entry name" value="Cytochrome c-like domain"/>
    <property type="match status" value="2"/>
</dbReference>
<dbReference type="InterPro" id="IPR009056">
    <property type="entry name" value="Cyt_c-like_dom"/>
</dbReference>
<feature type="binding site" description="axial binding residue" evidence="9">
    <location>
        <position position="39"/>
    </location>
    <ligand>
        <name>heme c</name>
        <dbReference type="ChEBI" id="CHEBI:61717"/>
        <label>1</label>
    </ligand>
    <ligandPart>
        <name>Fe</name>
        <dbReference type="ChEBI" id="CHEBI:18248"/>
    </ligandPart>
</feature>
<evidence type="ECO:0000256" key="7">
    <source>
        <dbReference type="ARBA" id="ARBA00023004"/>
    </source>
</evidence>
<protein>
    <submittedName>
        <fullName evidence="12">C-type cytochrome</fullName>
    </submittedName>
</protein>
<dbReference type="RefSeq" id="WP_354696852.1">
    <property type="nucleotide sequence ID" value="NZ_JAZHOG010000015.1"/>
</dbReference>
<keyword evidence="7 9" id="KW-0408">Iron</keyword>
<feature type="chain" id="PRO_5043723779" evidence="10">
    <location>
        <begin position="22"/>
        <end position="208"/>
    </location>
</feature>
<dbReference type="PIRSF" id="PIRSF000005">
    <property type="entry name" value="Cytochrome_c4"/>
    <property type="match status" value="1"/>
</dbReference>
<organism evidence="12 13">
    <name type="scientific">Elongatibacter sediminis</name>
    <dbReference type="NCBI Taxonomy" id="3119006"/>
    <lineage>
        <taxon>Bacteria</taxon>
        <taxon>Pseudomonadati</taxon>
        <taxon>Pseudomonadota</taxon>
        <taxon>Gammaproteobacteria</taxon>
        <taxon>Chromatiales</taxon>
        <taxon>Wenzhouxiangellaceae</taxon>
        <taxon>Elongatibacter</taxon>
    </lineage>
</organism>
<dbReference type="Pfam" id="PF00034">
    <property type="entry name" value="Cytochrom_C"/>
    <property type="match status" value="2"/>
</dbReference>
<dbReference type="InterPro" id="IPR008168">
    <property type="entry name" value="Cyt_C_IC"/>
</dbReference>
<feature type="signal peptide" evidence="10">
    <location>
        <begin position="1"/>
        <end position="21"/>
    </location>
</feature>
<dbReference type="InterPro" id="IPR036909">
    <property type="entry name" value="Cyt_c-like_dom_sf"/>
</dbReference>
<dbReference type="EMBL" id="JAZHOG010000015">
    <property type="protein sequence ID" value="MEJ8569527.1"/>
    <property type="molecule type" value="Genomic_DNA"/>
</dbReference>
<comment type="PTM">
    <text evidence="8">Binds 2 heme c groups covalently per subunit.</text>
</comment>
<comment type="caution">
    <text evidence="12">The sequence shown here is derived from an EMBL/GenBank/DDBJ whole genome shotgun (WGS) entry which is preliminary data.</text>
</comment>
<feature type="binding site" description="axial binding residue" evidence="9">
    <location>
        <position position="135"/>
    </location>
    <ligand>
        <name>heme c</name>
        <dbReference type="ChEBI" id="CHEBI:61717"/>
        <label>2</label>
    </ligand>
    <ligandPart>
        <name>Fe</name>
        <dbReference type="ChEBI" id="CHEBI:18248"/>
    </ligandPart>
</feature>
<feature type="binding site" description="covalent" evidence="8">
    <location>
        <position position="35"/>
    </location>
    <ligand>
        <name>heme c</name>
        <dbReference type="ChEBI" id="CHEBI:61717"/>
        <label>1</label>
    </ligand>
</feature>
<feature type="domain" description="Cytochrome c" evidence="11">
    <location>
        <begin position="23"/>
        <end position="101"/>
    </location>
</feature>
<evidence type="ECO:0000256" key="8">
    <source>
        <dbReference type="PIRSR" id="PIRSR000005-1"/>
    </source>
</evidence>
<dbReference type="GO" id="GO:0005506">
    <property type="term" value="F:iron ion binding"/>
    <property type="evidence" value="ECO:0007669"/>
    <property type="project" value="InterPro"/>
</dbReference>
<dbReference type="InterPro" id="IPR024167">
    <property type="entry name" value="Cytochrome_c4-like"/>
</dbReference>
<dbReference type="InterPro" id="IPR050597">
    <property type="entry name" value="Cytochrome_c_Oxidase_Subunit"/>
</dbReference>
<dbReference type="GO" id="GO:0042597">
    <property type="term" value="C:periplasmic space"/>
    <property type="evidence" value="ECO:0007669"/>
    <property type="project" value="UniProtKB-SubCell"/>
</dbReference>
<evidence type="ECO:0000256" key="1">
    <source>
        <dbReference type="ARBA" id="ARBA00004418"/>
    </source>
</evidence>
<evidence type="ECO:0000313" key="13">
    <source>
        <dbReference type="Proteomes" id="UP001359886"/>
    </source>
</evidence>
<evidence type="ECO:0000256" key="2">
    <source>
        <dbReference type="ARBA" id="ARBA00022448"/>
    </source>
</evidence>
<evidence type="ECO:0000256" key="6">
    <source>
        <dbReference type="ARBA" id="ARBA00022982"/>
    </source>
</evidence>
<keyword evidence="5" id="KW-0574">Periplasm</keyword>
<reference evidence="12 13" key="1">
    <citation type="submission" date="2024-02" db="EMBL/GenBank/DDBJ databases">
        <title>A novel Wenzhouxiangellaceae bacterium, isolated from coastal sediments.</title>
        <authorList>
            <person name="Du Z.-J."/>
            <person name="Ye Y.-Q."/>
            <person name="Zhang X.-Y."/>
        </authorList>
    </citation>
    <scope>NUCLEOTIDE SEQUENCE [LARGE SCALE GENOMIC DNA]</scope>
    <source>
        <strain evidence="12 13">CH-27</strain>
    </source>
</reference>
<evidence type="ECO:0000256" key="4">
    <source>
        <dbReference type="ARBA" id="ARBA00022723"/>
    </source>
</evidence>
<feature type="binding site" description="axial binding residue" evidence="9">
    <location>
        <position position="181"/>
    </location>
    <ligand>
        <name>heme c</name>
        <dbReference type="ChEBI" id="CHEBI:61717"/>
        <label>2</label>
    </ligand>
    <ligandPart>
        <name>Fe</name>
        <dbReference type="ChEBI" id="CHEBI:18248"/>
    </ligandPart>
</feature>
<proteinExistence type="predicted"/>
<evidence type="ECO:0000313" key="12">
    <source>
        <dbReference type="EMBL" id="MEJ8569527.1"/>
    </source>
</evidence>
<dbReference type="PANTHER" id="PTHR33751:SF9">
    <property type="entry name" value="CYTOCHROME C4"/>
    <property type="match status" value="1"/>
</dbReference>
<sequence length="208" mass="21662">MNACVRAAACLLIGFSLHAVADGDAAAGQGKAAICAACHGADGNSAVPQWPKIAGQHEDYLLRQQLLIKSGARPVPEMVGIVAGLNEQDMADLAAWFSEQEPQDAVADEALVEAGRSLWRAGNAESGVPACMACHGPAGEGNPLAGYPRLAGQHAVYTASMLTRFRSGENWGPKDANSHVMNGAASELTDEEIEAVSSYIQGLHLTLE</sequence>
<keyword evidence="4 9" id="KW-0479">Metal-binding</keyword>
<dbReference type="GO" id="GO:0020037">
    <property type="term" value="F:heme binding"/>
    <property type="evidence" value="ECO:0007669"/>
    <property type="project" value="InterPro"/>
</dbReference>
<feature type="binding site" description="axial binding residue" evidence="9">
    <location>
        <position position="78"/>
    </location>
    <ligand>
        <name>heme c</name>
        <dbReference type="ChEBI" id="CHEBI:61717"/>
        <label>1</label>
    </ligand>
    <ligandPart>
        <name>Fe</name>
        <dbReference type="ChEBI" id="CHEBI:18248"/>
    </ligandPart>
</feature>
<dbReference type="PANTHER" id="PTHR33751">
    <property type="entry name" value="CBB3-TYPE CYTOCHROME C OXIDASE SUBUNIT FIXP"/>
    <property type="match status" value="1"/>
</dbReference>
<evidence type="ECO:0000259" key="11">
    <source>
        <dbReference type="PROSITE" id="PS51007"/>
    </source>
</evidence>
<dbReference type="PRINTS" id="PR00605">
    <property type="entry name" value="CYTCHROMECIC"/>
</dbReference>
<evidence type="ECO:0000256" key="3">
    <source>
        <dbReference type="ARBA" id="ARBA00022617"/>
    </source>
</evidence>
<keyword evidence="2" id="KW-0813">Transport</keyword>